<evidence type="ECO:0000313" key="2">
    <source>
        <dbReference type="EMBL" id="MFB9777447.1"/>
    </source>
</evidence>
<proteinExistence type="predicted"/>
<reference evidence="2 3" key="1">
    <citation type="submission" date="2024-09" db="EMBL/GenBank/DDBJ databases">
        <authorList>
            <person name="Sun Q."/>
            <person name="Mori K."/>
        </authorList>
    </citation>
    <scope>NUCLEOTIDE SEQUENCE [LARGE SCALE GENOMIC DNA]</scope>
    <source>
        <strain evidence="2 3">JCM 11683</strain>
    </source>
</reference>
<dbReference type="InterPro" id="IPR009061">
    <property type="entry name" value="DNA-bd_dom_put_sf"/>
</dbReference>
<dbReference type="InterPro" id="IPR041657">
    <property type="entry name" value="HTH_17"/>
</dbReference>
<keyword evidence="3" id="KW-1185">Reference proteome</keyword>
<sequence length="71" mass="8481">MRTYNTDDMADRWVTYGEAAKLTGRSARTIRRWVKDGRLITFQRRINRKQLLQVEARMRRARRAGVKADEL</sequence>
<dbReference type="Proteomes" id="UP001589707">
    <property type="component" value="Unassembled WGS sequence"/>
</dbReference>
<dbReference type="Pfam" id="PF12728">
    <property type="entry name" value="HTH_17"/>
    <property type="match status" value="1"/>
</dbReference>
<dbReference type="SUPFAM" id="SSF46955">
    <property type="entry name" value="Putative DNA-binding domain"/>
    <property type="match status" value="1"/>
</dbReference>
<feature type="domain" description="Helix-turn-helix" evidence="1">
    <location>
        <begin position="13"/>
        <end position="53"/>
    </location>
</feature>
<dbReference type="Gene3D" id="1.10.1660.10">
    <property type="match status" value="1"/>
</dbReference>
<evidence type="ECO:0000259" key="1">
    <source>
        <dbReference type="Pfam" id="PF12728"/>
    </source>
</evidence>
<organism evidence="2 3">
    <name type="scientific">Brevibacterium otitidis</name>
    <dbReference type="NCBI Taxonomy" id="53364"/>
    <lineage>
        <taxon>Bacteria</taxon>
        <taxon>Bacillati</taxon>
        <taxon>Actinomycetota</taxon>
        <taxon>Actinomycetes</taxon>
        <taxon>Micrococcales</taxon>
        <taxon>Brevibacteriaceae</taxon>
        <taxon>Brevibacterium</taxon>
    </lineage>
</organism>
<dbReference type="EMBL" id="JBHMAU010000107">
    <property type="protein sequence ID" value="MFB9777447.1"/>
    <property type="molecule type" value="Genomic_DNA"/>
</dbReference>
<protein>
    <submittedName>
        <fullName evidence="2">Helix-turn-helix domain-containing protein</fullName>
    </submittedName>
</protein>
<gene>
    <name evidence="2" type="ORF">ACFFN1_13765</name>
</gene>
<comment type="caution">
    <text evidence="2">The sequence shown here is derived from an EMBL/GenBank/DDBJ whole genome shotgun (WGS) entry which is preliminary data.</text>
</comment>
<evidence type="ECO:0000313" key="3">
    <source>
        <dbReference type="Proteomes" id="UP001589707"/>
    </source>
</evidence>
<name>A0ABV5X4T5_9MICO</name>
<accession>A0ABV5X4T5</accession>
<dbReference type="RefSeq" id="WP_376841404.1">
    <property type="nucleotide sequence ID" value="NZ_JBHMAU010000107.1"/>
</dbReference>